<protein>
    <recommendedName>
        <fullName evidence="1">MobA-like NTP transferase domain-containing protein</fullName>
    </recommendedName>
</protein>
<dbReference type="GO" id="GO:0016779">
    <property type="term" value="F:nucleotidyltransferase activity"/>
    <property type="evidence" value="ECO:0007669"/>
    <property type="project" value="UniProtKB-ARBA"/>
</dbReference>
<name>A1ASQ1_PELPD</name>
<dbReference type="SUPFAM" id="SSF53448">
    <property type="entry name" value="Nucleotide-diphospho-sugar transferases"/>
    <property type="match status" value="1"/>
</dbReference>
<keyword evidence="3" id="KW-1185">Reference proteome</keyword>
<dbReference type="KEGG" id="ppd:Ppro_2772"/>
<dbReference type="Proteomes" id="UP000006732">
    <property type="component" value="Chromosome"/>
</dbReference>
<dbReference type="AlphaFoldDB" id="A1ASQ1"/>
<dbReference type="RefSeq" id="WP_011736621.1">
    <property type="nucleotide sequence ID" value="NC_008609.1"/>
</dbReference>
<dbReference type="Pfam" id="PF12804">
    <property type="entry name" value="NTP_transf_3"/>
    <property type="match status" value="1"/>
</dbReference>
<dbReference type="EMBL" id="CP000482">
    <property type="protein sequence ID" value="ABL00372.1"/>
    <property type="molecule type" value="Genomic_DNA"/>
</dbReference>
<dbReference type="Gene3D" id="3.90.550.10">
    <property type="entry name" value="Spore Coat Polysaccharide Biosynthesis Protein SpsA, Chain A"/>
    <property type="match status" value="1"/>
</dbReference>
<feature type="domain" description="MobA-like NTP transferase" evidence="1">
    <location>
        <begin position="10"/>
        <end position="163"/>
    </location>
</feature>
<dbReference type="STRING" id="338966.Ppro_2772"/>
<dbReference type="eggNOG" id="COG0746">
    <property type="taxonomic scope" value="Bacteria"/>
</dbReference>
<accession>A1ASQ1</accession>
<organism evidence="2 3">
    <name type="scientific">Pelobacter propionicus (strain DSM 2379 / NBRC 103807 / OttBd1)</name>
    <dbReference type="NCBI Taxonomy" id="338966"/>
    <lineage>
        <taxon>Bacteria</taxon>
        <taxon>Pseudomonadati</taxon>
        <taxon>Thermodesulfobacteriota</taxon>
        <taxon>Desulfuromonadia</taxon>
        <taxon>Desulfuromonadales</taxon>
        <taxon>Desulfuromonadaceae</taxon>
        <taxon>Pelobacter</taxon>
    </lineage>
</organism>
<reference evidence="2 3" key="1">
    <citation type="submission" date="2006-10" db="EMBL/GenBank/DDBJ databases">
        <title>Complete sequence of chromosome of Pelobacter propionicus DSM 2379.</title>
        <authorList>
            <consortium name="US DOE Joint Genome Institute"/>
            <person name="Copeland A."/>
            <person name="Lucas S."/>
            <person name="Lapidus A."/>
            <person name="Barry K."/>
            <person name="Detter J.C."/>
            <person name="Glavina del Rio T."/>
            <person name="Hammon N."/>
            <person name="Israni S."/>
            <person name="Dalin E."/>
            <person name="Tice H."/>
            <person name="Pitluck S."/>
            <person name="Saunders E."/>
            <person name="Brettin T."/>
            <person name="Bruce D."/>
            <person name="Han C."/>
            <person name="Tapia R."/>
            <person name="Schmutz J."/>
            <person name="Larimer F."/>
            <person name="Land M."/>
            <person name="Hauser L."/>
            <person name="Kyrpides N."/>
            <person name="Kim E."/>
            <person name="Lovley D."/>
            <person name="Richardson P."/>
        </authorList>
    </citation>
    <scope>NUCLEOTIDE SEQUENCE [LARGE SCALE GENOMIC DNA]</scope>
    <source>
        <strain evidence="3">DSM 2379 / NBRC 103807 / OttBd1</strain>
    </source>
</reference>
<proteinExistence type="predicted"/>
<gene>
    <name evidence="2" type="ordered locus">Ppro_2772</name>
</gene>
<dbReference type="InterPro" id="IPR025877">
    <property type="entry name" value="MobA-like_NTP_Trfase"/>
</dbReference>
<evidence type="ECO:0000313" key="3">
    <source>
        <dbReference type="Proteomes" id="UP000006732"/>
    </source>
</evidence>
<dbReference type="OrthoDB" id="159246at2"/>
<evidence type="ECO:0000313" key="2">
    <source>
        <dbReference type="EMBL" id="ABL00372.1"/>
    </source>
</evidence>
<dbReference type="InterPro" id="IPR029044">
    <property type="entry name" value="Nucleotide-diphossugar_trans"/>
</dbReference>
<dbReference type="HOGENOM" id="CLU_071013_0_0_7"/>
<evidence type="ECO:0000259" key="1">
    <source>
        <dbReference type="Pfam" id="PF12804"/>
    </source>
</evidence>
<sequence>MSCFSGKFAAIVLAGDRGPDDPVASASGVGCKALVPVAGRPMVLRVLDALDASPIIGPRILCGCSSRLLGSSAELDGLVADGRVSWVENESSPSLSARAALASVPADQPALVTTADHALLTPPMVDHFCGRAAESGCDVVAGLARADMVMAAFPEGRRTITRLADGGYCGCNLFAFLTPRARNAAIFWRRVEEQRKHPLKIVRTLGLLSVLRYLCGRLTLEQGLDRFSALMDARAGAVWMPDAEAAVDVDKLEDLRLVESILARQAQRKQP</sequence>